<keyword evidence="14" id="KW-0131">Cell cycle</keyword>
<protein>
    <submittedName>
        <fullName evidence="18">ADR272Wp</fullName>
    </submittedName>
</protein>
<dbReference type="FunCoup" id="Q759K5">
    <property type="interactions" value="126"/>
</dbReference>
<dbReference type="Proteomes" id="UP000000591">
    <property type="component" value="Chromosome IV"/>
</dbReference>
<feature type="domain" description="RRM Nup35-type" evidence="17">
    <location>
        <begin position="209"/>
        <end position="317"/>
    </location>
</feature>
<proteinExistence type="predicted"/>
<keyword evidence="19" id="KW-1185">Reference proteome</keyword>
<dbReference type="STRING" id="284811.Q759K5"/>
<dbReference type="GO" id="GO:0003697">
    <property type="term" value="F:single-stranded DNA binding"/>
    <property type="evidence" value="ECO:0007669"/>
    <property type="project" value="EnsemblFungi"/>
</dbReference>
<evidence type="ECO:0000256" key="16">
    <source>
        <dbReference type="SAM" id="MobiDB-lite"/>
    </source>
</evidence>
<keyword evidence="13 15" id="KW-0539">Nucleus</keyword>
<dbReference type="EMBL" id="AE016817">
    <property type="protein sequence ID" value="AAS52192.1"/>
    <property type="molecule type" value="Genomic_DNA"/>
</dbReference>
<dbReference type="Pfam" id="PF05172">
    <property type="entry name" value="RRM_Nup35"/>
    <property type="match status" value="1"/>
</dbReference>
<gene>
    <name evidence="18" type="ORF">AGOS_ADR272W</name>
</gene>
<feature type="compositionally biased region" description="Polar residues" evidence="16">
    <location>
        <begin position="72"/>
        <end position="88"/>
    </location>
</feature>
<feature type="region of interest" description="Disordered" evidence="16">
    <location>
        <begin position="124"/>
        <end position="143"/>
    </location>
</feature>
<evidence type="ECO:0000256" key="10">
    <source>
        <dbReference type="ARBA" id="ARBA00023010"/>
    </source>
</evidence>
<feature type="compositionally biased region" description="Polar residues" evidence="16">
    <location>
        <begin position="13"/>
        <end position="23"/>
    </location>
</feature>
<dbReference type="GO" id="GO:0005543">
    <property type="term" value="F:phospholipid binding"/>
    <property type="evidence" value="ECO:0000318"/>
    <property type="project" value="GO_Central"/>
</dbReference>
<keyword evidence="11 15" id="KW-0906">Nuclear pore complex</keyword>
<evidence type="ECO:0000259" key="17">
    <source>
        <dbReference type="PROSITE" id="PS51472"/>
    </source>
</evidence>
<evidence type="ECO:0000256" key="6">
    <source>
        <dbReference type="ARBA" id="ARBA00022618"/>
    </source>
</evidence>
<evidence type="ECO:0000256" key="15">
    <source>
        <dbReference type="PROSITE-ProRule" id="PRU00804"/>
    </source>
</evidence>
<reference evidence="18 19" key="1">
    <citation type="journal article" date="2004" name="Science">
        <title>The Ashbya gossypii genome as a tool for mapping the ancient Saccharomyces cerevisiae genome.</title>
        <authorList>
            <person name="Dietrich F.S."/>
            <person name="Voegeli S."/>
            <person name="Brachat S."/>
            <person name="Lerch A."/>
            <person name="Gates K."/>
            <person name="Steiner S."/>
            <person name="Mohr C."/>
            <person name="Pohlmann R."/>
            <person name="Luedi P."/>
            <person name="Choi S."/>
            <person name="Wing R.A."/>
            <person name="Flavier A."/>
            <person name="Gaffney T.D."/>
            <person name="Philippsen P."/>
        </authorList>
    </citation>
    <scope>NUCLEOTIDE SEQUENCE [LARGE SCALE GENOMIC DNA]</scope>
    <source>
        <strain evidence="19">ATCC 10895 / CBS 109.51 / FGSC 9923 / NRRL Y-1056</strain>
    </source>
</reference>
<dbReference type="OrthoDB" id="1733656at2759"/>
<dbReference type="HOGENOM" id="CLU_024892_0_0_1"/>
<feature type="compositionally biased region" description="Low complexity" evidence="16">
    <location>
        <begin position="1"/>
        <end position="12"/>
    </location>
</feature>
<dbReference type="GO" id="GO:0031990">
    <property type="term" value="P:mRNA export from nucleus in response to heat stress"/>
    <property type="evidence" value="ECO:0007669"/>
    <property type="project" value="EnsemblFungi"/>
</dbReference>
<evidence type="ECO:0000313" key="18">
    <source>
        <dbReference type="EMBL" id="AAS52192.1"/>
    </source>
</evidence>
<dbReference type="GO" id="GO:0044613">
    <property type="term" value="C:nuclear pore central transport channel"/>
    <property type="evidence" value="ECO:0000318"/>
    <property type="project" value="GO_Central"/>
</dbReference>
<dbReference type="SUPFAM" id="SSF54928">
    <property type="entry name" value="RNA-binding domain, RBD"/>
    <property type="match status" value="1"/>
</dbReference>
<dbReference type="RefSeq" id="NP_984368.1">
    <property type="nucleotide sequence ID" value="NM_209721.1"/>
</dbReference>
<keyword evidence="6" id="KW-0132">Cell division</keyword>
<dbReference type="PANTHER" id="PTHR21527:SF6">
    <property type="entry name" value="NUCLEOPORIN NUP35"/>
    <property type="match status" value="1"/>
</dbReference>
<name>Q759K5_EREGS</name>
<evidence type="ECO:0000256" key="5">
    <source>
        <dbReference type="ARBA" id="ARBA00022553"/>
    </source>
</evidence>
<dbReference type="InterPro" id="IPR035979">
    <property type="entry name" value="RBD_domain_sf"/>
</dbReference>
<dbReference type="InterPro" id="IPR007846">
    <property type="entry name" value="RRM_NUP35_dom"/>
</dbReference>
<dbReference type="GO" id="GO:0017056">
    <property type="term" value="F:structural constituent of nuclear pore"/>
    <property type="evidence" value="ECO:0000318"/>
    <property type="project" value="GO_Central"/>
</dbReference>
<dbReference type="GO" id="GO:0051301">
    <property type="term" value="P:cell division"/>
    <property type="evidence" value="ECO:0007669"/>
    <property type="project" value="UniProtKB-KW"/>
</dbReference>
<dbReference type="GO" id="GO:0006999">
    <property type="term" value="P:nuclear pore organization"/>
    <property type="evidence" value="ECO:0000318"/>
    <property type="project" value="GO_Central"/>
</dbReference>
<evidence type="ECO:0000256" key="11">
    <source>
        <dbReference type="ARBA" id="ARBA00023132"/>
    </source>
</evidence>
<dbReference type="CDD" id="cd12721">
    <property type="entry name" value="RRM_Nup53p_fungi"/>
    <property type="match status" value="1"/>
</dbReference>
<accession>Q759K5</accession>
<dbReference type="GeneID" id="4620530"/>
<keyword evidence="4 15" id="KW-0813">Transport</keyword>
<dbReference type="eggNOG" id="ENOG502QWFW">
    <property type="taxonomic scope" value="Eukaryota"/>
</dbReference>
<dbReference type="GO" id="GO:0006607">
    <property type="term" value="P:NLS-bearing protein import into nucleus"/>
    <property type="evidence" value="ECO:0000318"/>
    <property type="project" value="GO_Central"/>
</dbReference>
<evidence type="ECO:0000256" key="4">
    <source>
        <dbReference type="ARBA" id="ARBA00022448"/>
    </source>
</evidence>
<evidence type="ECO:0000256" key="2">
    <source>
        <dbReference type="ARBA" id="ARBA00004567"/>
    </source>
</evidence>
<evidence type="ECO:0000313" key="19">
    <source>
        <dbReference type="Proteomes" id="UP000000591"/>
    </source>
</evidence>
<dbReference type="PROSITE" id="PS51472">
    <property type="entry name" value="RRM_NUP35"/>
    <property type="match status" value="1"/>
</dbReference>
<evidence type="ECO:0000256" key="14">
    <source>
        <dbReference type="ARBA" id="ARBA00023306"/>
    </source>
</evidence>
<dbReference type="Gene3D" id="3.30.70.330">
    <property type="match status" value="1"/>
</dbReference>
<evidence type="ECO:0000256" key="13">
    <source>
        <dbReference type="ARBA" id="ARBA00023242"/>
    </source>
</evidence>
<dbReference type="GO" id="GO:0031965">
    <property type="term" value="C:nuclear membrane"/>
    <property type="evidence" value="ECO:0007669"/>
    <property type="project" value="UniProtKB-SubCell"/>
</dbReference>
<keyword evidence="5" id="KW-0597">Phosphoprotein</keyword>
<reference evidence="19" key="2">
    <citation type="journal article" date="2013" name="G3 (Bethesda)">
        <title>Genomes of Ashbya fungi isolated from insects reveal four mating-type loci, numerous translocations, lack of transposons, and distinct gene duplications.</title>
        <authorList>
            <person name="Dietrich F.S."/>
            <person name="Voegeli S."/>
            <person name="Kuo S."/>
            <person name="Philippsen P."/>
        </authorList>
    </citation>
    <scope>GENOME REANNOTATION</scope>
    <source>
        <strain evidence="19">ATCC 10895 / CBS 109.51 / FGSC 9923 / NRRL Y-1056</strain>
    </source>
</reference>
<dbReference type="InParanoid" id="Q759K5"/>
<dbReference type="FunFam" id="3.30.70.330:FF:000613">
    <property type="entry name" value="Nuclear pore complex subunit"/>
    <property type="match status" value="1"/>
</dbReference>
<evidence type="ECO:0000256" key="9">
    <source>
        <dbReference type="ARBA" id="ARBA00022927"/>
    </source>
</evidence>
<sequence>MSSLFSQNSSDSNRFTNLSIKFPQQQQTISQQQGSNLQPQSSQQAAIASQGQFVPNEEKPPRWFNNPRKRTIPQNIIKRSSKPTSSEGPTPAPSSGNSSSTSHSGFGSVTFGSKKSNIFNTRANTQGHDMMTPGNVIDSNEAPPTKSLYDLQREDEFGSVIPSGVGEQRQQPLALAKSKDATLMRNVFDRELEPKKVKKDDQSASASASHNESAVLVFGYPESISNQVILHFSKFGNILEDFEVLRGVSGMRPTAMKVSGRQHTENRKKYPIFTGDGWIKLTYDSPSSALRALQENGTVYGGCLVGCVPYSKQAVEQLASCHIEKADDIGGVNFSVAQTPNNSLNAGHPNGDDQPVPGSREDDHARFTFSTRMLDIKDGKSLLVHNGNAHNQNFLKNLEDKMRHHDAHTQANKGVLSKVNNWLFGWNEL</sequence>
<keyword evidence="10" id="KW-0811">Translocation</keyword>
<evidence type="ECO:0000256" key="3">
    <source>
        <dbReference type="ARBA" id="ARBA00004620"/>
    </source>
</evidence>
<organism evidence="18 19">
    <name type="scientific">Eremothecium gossypii (strain ATCC 10895 / CBS 109.51 / FGSC 9923 / NRRL Y-1056)</name>
    <name type="common">Yeast</name>
    <name type="synonym">Ashbya gossypii</name>
    <dbReference type="NCBI Taxonomy" id="284811"/>
    <lineage>
        <taxon>Eukaryota</taxon>
        <taxon>Fungi</taxon>
        <taxon>Dikarya</taxon>
        <taxon>Ascomycota</taxon>
        <taxon>Saccharomycotina</taxon>
        <taxon>Saccharomycetes</taxon>
        <taxon>Saccharomycetales</taxon>
        <taxon>Saccharomycetaceae</taxon>
        <taxon>Eremothecium</taxon>
    </lineage>
</organism>
<keyword evidence="8 15" id="KW-0509">mRNA transport</keyword>
<dbReference type="GO" id="GO:0044615">
    <property type="term" value="C:nuclear pore nuclear basket"/>
    <property type="evidence" value="ECO:0000318"/>
    <property type="project" value="GO_Central"/>
</dbReference>
<dbReference type="PANTHER" id="PTHR21527">
    <property type="entry name" value="NUCLEOPORIN NUP35"/>
    <property type="match status" value="1"/>
</dbReference>
<keyword evidence="7" id="KW-0677">Repeat</keyword>
<evidence type="ECO:0000256" key="7">
    <source>
        <dbReference type="ARBA" id="ARBA00022737"/>
    </source>
</evidence>
<dbReference type="OMA" id="WIKLTYD"/>
<keyword evidence="9" id="KW-0653">Protein transport</keyword>
<feature type="region of interest" description="Disordered" evidence="16">
    <location>
        <begin position="340"/>
        <end position="363"/>
    </location>
</feature>
<comment type="subcellular location">
    <subcellularLocation>
        <location evidence="1">Nucleus membrane</location>
        <topology evidence="1">Peripheral membrane protein</topology>
        <orientation evidence="1">Cytoplasmic side</orientation>
    </subcellularLocation>
    <subcellularLocation>
        <location evidence="3">Nucleus membrane</location>
        <topology evidence="3">Peripheral membrane protein</topology>
        <orientation evidence="3">Nucleoplasmic side</orientation>
    </subcellularLocation>
    <subcellularLocation>
        <location evidence="2">Nucleus</location>
        <location evidence="2">Nuclear pore complex</location>
    </subcellularLocation>
</comment>
<evidence type="ECO:0000256" key="8">
    <source>
        <dbReference type="ARBA" id="ARBA00022816"/>
    </source>
</evidence>
<evidence type="ECO:0000256" key="12">
    <source>
        <dbReference type="ARBA" id="ARBA00023136"/>
    </source>
</evidence>
<keyword evidence="12" id="KW-0472">Membrane</keyword>
<feature type="compositionally biased region" description="Low complexity" evidence="16">
    <location>
        <begin position="94"/>
        <end position="113"/>
    </location>
</feature>
<dbReference type="KEGG" id="ago:AGOS_ADR272W"/>
<dbReference type="AlphaFoldDB" id="Q759K5"/>
<evidence type="ECO:0000256" key="1">
    <source>
        <dbReference type="ARBA" id="ARBA00004335"/>
    </source>
</evidence>
<dbReference type="InterPro" id="IPR012677">
    <property type="entry name" value="Nucleotide-bd_a/b_plait_sf"/>
</dbReference>
<feature type="region of interest" description="Disordered" evidence="16">
    <location>
        <begin position="1"/>
        <end position="114"/>
    </location>
</feature>
<feature type="compositionally biased region" description="Low complexity" evidence="16">
    <location>
        <begin position="24"/>
        <end position="52"/>
    </location>
</feature>